<accession>A0ABD3P4D8</accession>
<dbReference type="Proteomes" id="UP001530400">
    <property type="component" value="Unassembled WGS sequence"/>
</dbReference>
<keyword evidence="4" id="KW-1185">Reference proteome</keyword>
<sequence length="481" mass="54921">MLKSLLISYLVASSRAYSVGDVNPRALQGIWRLTSLDKDGLPFEKHRNHLLSADPESIWESRGFMPMKEFTTYPKKKLSLPPPEKKQTELYIKLKDDMTFEQCSSSLYEDDEEKSLEEKLQADLARRERETFAMKGTWDFIDGKLILASDRPEKKPFSAYDDEELPSADTILVGKVSASSEESFESPVVEDAQMTKEPKHDAKQKQIDVNLSVPKGKIKTGKFMYPKHHPSFFEQPIFNPQSTGRFELKQVESDHKVEDKDDLVELFRKDDLAGKKYYLSTFPLAERKKKDRRGRVIEEEGDETEKLAKNVQVVGIELFANNTFTTLSGLGYASSSEVRRGKWSIVGEKRDQVWIQVYRFGFGRSVSYGTYSEGRSLTQDDEKAYWGKITEVGTDNDNSKTVEIDGAIMLGTGLEPCSIGRFRMVEMNEQLNTEESRVDEGRYVRMIPDDIAMNAKRFEMMFSDTENGSEQSPFDPSGAFE</sequence>
<evidence type="ECO:0000256" key="2">
    <source>
        <dbReference type="SAM" id="SignalP"/>
    </source>
</evidence>
<evidence type="ECO:0008006" key="5">
    <source>
        <dbReference type="Google" id="ProtNLM"/>
    </source>
</evidence>
<proteinExistence type="predicted"/>
<evidence type="ECO:0000313" key="4">
    <source>
        <dbReference type="Proteomes" id="UP001530400"/>
    </source>
</evidence>
<feature type="region of interest" description="Disordered" evidence="1">
    <location>
        <begin position="183"/>
        <end position="205"/>
    </location>
</feature>
<protein>
    <recommendedName>
        <fullName evidence="5">APCDD1 domain-containing protein</fullName>
    </recommendedName>
</protein>
<gene>
    <name evidence="3" type="ORF">ACHAWO_011013</name>
</gene>
<evidence type="ECO:0000256" key="1">
    <source>
        <dbReference type="SAM" id="MobiDB-lite"/>
    </source>
</evidence>
<reference evidence="3 4" key="1">
    <citation type="submission" date="2024-10" db="EMBL/GenBank/DDBJ databases">
        <title>Updated reference genomes for cyclostephanoid diatoms.</title>
        <authorList>
            <person name="Roberts W.R."/>
            <person name="Alverson A.J."/>
        </authorList>
    </citation>
    <scope>NUCLEOTIDE SEQUENCE [LARGE SCALE GENOMIC DNA]</scope>
    <source>
        <strain evidence="3 4">AJA010-31</strain>
    </source>
</reference>
<organism evidence="3 4">
    <name type="scientific">Cyclotella atomus</name>
    <dbReference type="NCBI Taxonomy" id="382360"/>
    <lineage>
        <taxon>Eukaryota</taxon>
        <taxon>Sar</taxon>
        <taxon>Stramenopiles</taxon>
        <taxon>Ochrophyta</taxon>
        <taxon>Bacillariophyta</taxon>
        <taxon>Coscinodiscophyceae</taxon>
        <taxon>Thalassiosirophycidae</taxon>
        <taxon>Stephanodiscales</taxon>
        <taxon>Stephanodiscaceae</taxon>
        <taxon>Cyclotella</taxon>
    </lineage>
</organism>
<comment type="caution">
    <text evidence="3">The sequence shown here is derived from an EMBL/GenBank/DDBJ whole genome shotgun (WGS) entry which is preliminary data.</text>
</comment>
<feature type="signal peptide" evidence="2">
    <location>
        <begin position="1"/>
        <end position="16"/>
    </location>
</feature>
<dbReference type="AlphaFoldDB" id="A0ABD3P4D8"/>
<keyword evidence="2" id="KW-0732">Signal</keyword>
<feature type="compositionally biased region" description="Basic and acidic residues" evidence="1">
    <location>
        <begin position="193"/>
        <end position="205"/>
    </location>
</feature>
<dbReference type="EMBL" id="JALLPJ020000781">
    <property type="protein sequence ID" value="KAL3783084.1"/>
    <property type="molecule type" value="Genomic_DNA"/>
</dbReference>
<feature type="chain" id="PRO_5044777758" description="APCDD1 domain-containing protein" evidence="2">
    <location>
        <begin position="17"/>
        <end position="481"/>
    </location>
</feature>
<name>A0ABD3P4D8_9STRA</name>
<evidence type="ECO:0000313" key="3">
    <source>
        <dbReference type="EMBL" id="KAL3783084.1"/>
    </source>
</evidence>